<comment type="caution">
    <text evidence="4">The sequence shown here is derived from an EMBL/GenBank/DDBJ whole genome shotgun (WGS) entry which is preliminary data.</text>
</comment>
<dbReference type="PROSITE" id="PS50005">
    <property type="entry name" value="TPR"/>
    <property type="match status" value="2"/>
</dbReference>
<dbReference type="AlphaFoldDB" id="A0A8S2UU99"/>
<feature type="repeat" description="TPR" evidence="3">
    <location>
        <begin position="10"/>
        <end position="43"/>
    </location>
</feature>
<evidence type="ECO:0000256" key="2">
    <source>
        <dbReference type="ARBA" id="ARBA00022803"/>
    </source>
</evidence>
<proteinExistence type="predicted"/>
<name>A0A8S2UU99_9BILA</name>
<dbReference type="InterPro" id="IPR011990">
    <property type="entry name" value="TPR-like_helical_dom_sf"/>
</dbReference>
<dbReference type="Pfam" id="PF13424">
    <property type="entry name" value="TPR_12"/>
    <property type="match status" value="1"/>
</dbReference>
<dbReference type="SUPFAM" id="SSF48452">
    <property type="entry name" value="TPR-like"/>
    <property type="match status" value="1"/>
</dbReference>
<dbReference type="Gene3D" id="1.25.40.10">
    <property type="entry name" value="Tetratricopeptide repeat domain"/>
    <property type="match status" value="1"/>
</dbReference>
<keyword evidence="2 3" id="KW-0802">TPR repeat</keyword>
<evidence type="ECO:0000256" key="3">
    <source>
        <dbReference type="PROSITE-ProRule" id="PRU00339"/>
    </source>
</evidence>
<evidence type="ECO:0000313" key="5">
    <source>
        <dbReference type="Proteomes" id="UP000681720"/>
    </source>
</evidence>
<feature type="repeat" description="TPR" evidence="3">
    <location>
        <begin position="50"/>
        <end position="83"/>
    </location>
</feature>
<evidence type="ECO:0000313" key="4">
    <source>
        <dbReference type="EMBL" id="CAF4351774.1"/>
    </source>
</evidence>
<sequence>MLPQTENEVRLTFSCLGSAYSKQGNYSESIKNFEKALQIRSKSENQLETASIFSSMGFNYQNQRNYSEALRYYEKTIEIHSNLLTTFYR</sequence>
<protein>
    <submittedName>
        <fullName evidence="4">Uncharacterized protein</fullName>
    </submittedName>
</protein>
<reference evidence="4" key="1">
    <citation type="submission" date="2021-02" db="EMBL/GenBank/DDBJ databases">
        <authorList>
            <person name="Nowell W R."/>
        </authorList>
    </citation>
    <scope>NUCLEOTIDE SEQUENCE</scope>
</reference>
<keyword evidence="1" id="KW-0677">Repeat</keyword>
<organism evidence="4 5">
    <name type="scientific">Rotaria magnacalcarata</name>
    <dbReference type="NCBI Taxonomy" id="392030"/>
    <lineage>
        <taxon>Eukaryota</taxon>
        <taxon>Metazoa</taxon>
        <taxon>Spiralia</taxon>
        <taxon>Gnathifera</taxon>
        <taxon>Rotifera</taxon>
        <taxon>Eurotatoria</taxon>
        <taxon>Bdelloidea</taxon>
        <taxon>Philodinida</taxon>
        <taxon>Philodinidae</taxon>
        <taxon>Rotaria</taxon>
    </lineage>
</organism>
<dbReference type="EMBL" id="CAJOBJ010046337">
    <property type="protein sequence ID" value="CAF4351774.1"/>
    <property type="molecule type" value="Genomic_DNA"/>
</dbReference>
<dbReference type="InterPro" id="IPR019734">
    <property type="entry name" value="TPR_rpt"/>
</dbReference>
<feature type="non-terminal residue" evidence="4">
    <location>
        <position position="89"/>
    </location>
</feature>
<evidence type="ECO:0000256" key="1">
    <source>
        <dbReference type="ARBA" id="ARBA00022737"/>
    </source>
</evidence>
<gene>
    <name evidence="4" type="ORF">GIL414_LOCUS28014</name>
</gene>
<dbReference type="PANTHER" id="PTHR45641">
    <property type="entry name" value="TETRATRICOPEPTIDE REPEAT PROTEIN (AFU_ORTHOLOGUE AFUA_6G03870)"/>
    <property type="match status" value="1"/>
</dbReference>
<dbReference type="SMART" id="SM00028">
    <property type="entry name" value="TPR"/>
    <property type="match status" value="2"/>
</dbReference>
<accession>A0A8S2UU99</accession>
<dbReference type="Proteomes" id="UP000681720">
    <property type="component" value="Unassembled WGS sequence"/>
</dbReference>
<dbReference type="PANTHER" id="PTHR45641:SF19">
    <property type="entry name" value="NEPHROCYSTIN-3"/>
    <property type="match status" value="1"/>
</dbReference>